<accession>T0ZQX1</accession>
<feature type="domain" description="Response regulatory" evidence="2">
    <location>
        <begin position="1"/>
        <end position="118"/>
    </location>
</feature>
<dbReference type="PANTHER" id="PTHR44591:SF19">
    <property type="entry name" value="TWO-COMPONENT RESPONSE REGULATOR-RELATED"/>
    <property type="match status" value="1"/>
</dbReference>
<protein>
    <submittedName>
        <fullName evidence="3">Signal transduction response regulator, receiver region domain protein</fullName>
    </submittedName>
</protein>
<dbReference type="InterPro" id="IPR011006">
    <property type="entry name" value="CheY-like_superfamily"/>
</dbReference>
<evidence type="ECO:0000313" key="3">
    <source>
        <dbReference type="EMBL" id="EQD31124.1"/>
    </source>
</evidence>
<reference evidence="3" key="1">
    <citation type="submission" date="2013-08" db="EMBL/GenBank/DDBJ databases">
        <authorList>
            <person name="Mendez C."/>
            <person name="Richter M."/>
            <person name="Ferrer M."/>
            <person name="Sanchez J."/>
        </authorList>
    </citation>
    <scope>NUCLEOTIDE SEQUENCE</scope>
</reference>
<proteinExistence type="predicted"/>
<dbReference type="Gene3D" id="3.40.50.2300">
    <property type="match status" value="1"/>
</dbReference>
<evidence type="ECO:0000256" key="1">
    <source>
        <dbReference type="ARBA" id="ARBA00022553"/>
    </source>
</evidence>
<dbReference type="GO" id="GO:0000160">
    <property type="term" value="P:phosphorelay signal transduction system"/>
    <property type="evidence" value="ECO:0007669"/>
    <property type="project" value="InterPro"/>
</dbReference>
<feature type="non-terminal residue" evidence="3">
    <location>
        <position position="1"/>
    </location>
</feature>
<dbReference type="PROSITE" id="PS50110">
    <property type="entry name" value="RESPONSE_REGULATORY"/>
    <property type="match status" value="1"/>
</dbReference>
<dbReference type="InterPro" id="IPR001789">
    <property type="entry name" value="Sig_transdc_resp-reg_receiver"/>
</dbReference>
<dbReference type="AlphaFoldDB" id="T0ZQX1"/>
<dbReference type="Pfam" id="PF00072">
    <property type="entry name" value="Response_reg"/>
    <property type="match status" value="1"/>
</dbReference>
<dbReference type="EMBL" id="AUZY01012221">
    <property type="protein sequence ID" value="EQD31124.1"/>
    <property type="molecule type" value="Genomic_DNA"/>
</dbReference>
<gene>
    <name evidence="3" type="ORF">B1B_18262</name>
</gene>
<comment type="caution">
    <text evidence="3">The sequence shown here is derived from an EMBL/GenBank/DDBJ whole genome shotgun (WGS) entry which is preliminary data.</text>
</comment>
<organism evidence="3">
    <name type="scientific">mine drainage metagenome</name>
    <dbReference type="NCBI Taxonomy" id="410659"/>
    <lineage>
        <taxon>unclassified sequences</taxon>
        <taxon>metagenomes</taxon>
        <taxon>ecological metagenomes</taxon>
    </lineage>
</organism>
<dbReference type="SUPFAM" id="SSF52172">
    <property type="entry name" value="CheY-like"/>
    <property type="match status" value="1"/>
</dbReference>
<evidence type="ECO:0000259" key="2">
    <source>
        <dbReference type="PROSITE" id="PS50110"/>
    </source>
</evidence>
<sequence>ILVVDDDEDIRTLLEHTLTHAQEFESEVALAEDARQGISQLQKGPFDLVLSDQIMPEENGIAFLMEVKERWPQTLRMLITAHTNLGSVLRAVNLAQVHGYIEKPFDPLEVNRTIYEALVRRQNRERGQVINVSSVQDALKLVEDFSSRLSGTGPGVVRVGLTLAFESPVDFNRFTFELMQTRGHSIGDVHVFEGRYHVTVMLQPPGS</sequence>
<dbReference type="InterPro" id="IPR050595">
    <property type="entry name" value="Bact_response_regulator"/>
</dbReference>
<keyword evidence="1" id="KW-0597">Phosphoprotein</keyword>
<dbReference type="SMART" id="SM00448">
    <property type="entry name" value="REC"/>
    <property type="match status" value="1"/>
</dbReference>
<name>T0ZQX1_9ZZZZ</name>
<reference evidence="3" key="2">
    <citation type="journal article" date="2014" name="ISME J.">
        <title>Microbial stratification in low pH oxic and suboxic macroscopic growths along an acid mine drainage.</title>
        <authorList>
            <person name="Mendez-Garcia C."/>
            <person name="Mesa V."/>
            <person name="Sprenger R.R."/>
            <person name="Richter M."/>
            <person name="Diez M.S."/>
            <person name="Solano J."/>
            <person name="Bargiela R."/>
            <person name="Golyshina O.V."/>
            <person name="Manteca A."/>
            <person name="Ramos J.L."/>
            <person name="Gallego J.R."/>
            <person name="Llorente I."/>
            <person name="Martins Dos Santos V.A."/>
            <person name="Jensen O.N."/>
            <person name="Pelaez A.I."/>
            <person name="Sanchez J."/>
            <person name="Ferrer M."/>
        </authorList>
    </citation>
    <scope>NUCLEOTIDE SEQUENCE</scope>
</reference>
<dbReference type="PANTHER" id="PTHR44591">
    <property type="entry name" value="STRESS RESPONSE REGULATOR PROTEIN 1"/>
    <property type="match status" value="1"/>
</dbReference>